<dbReference type="SUPFAM" id="SSF54695">
    <property type="entry name" value="POZ domain"/>
    <property type="match status" value="1"/>
</dbReference>
<dbReference type="CDD" id="cd18186">
    <property type="entry name" value="BTB_POZ_ZBTB_KLHL-like"/>
    <property type="match status" value="1"/>
</dbReference>
<dbReference type="EMBL" id="JAXOVC010000007">
    <property type="protein sequence ID" value="KAK4498783.1"/>
    <property type="molecule type" value="Genomic_DNA"/>
</dbReference>
<reference evidence="2 3" key="1">
    <citation type="journal article" date="2023" name="G3 (Bethesda)">
        <title>A chromosome-level genome assembly of Zasmidium syzygii isolated from banana leaves.</title>
        <authorList>
            <person name="van Westerhoven A.C."/>
            <person name="Mehrabi R."/>
            <person name="Talebi R."/>
            <person name="Steentjes M.B.F."/>
            <person name="Corcolon B."/>
            <person name="Chong P.A."/>
            <person name="Kema G.H.J."/>
            <person name="Seidl M.F."/>
        </authorList>
    </citation>
    <scope>NUCLEOTIDE SEQUENCE [LARGE SCALE GENOMIC DNA]</scope>
    <source>
        <strain evidence="2 3">P124</strain>
    </source>
</reference>
<dbReference type="InterPro" id="IPR000210">
    <property type="entry name" value="BTB/POZ_dom"/>
</dbReference>
<sequence length="209" mass="24493">MPELPEAIQNALEKHRDNDEISDFTLVSDTGKEWKVHKMVLSFHSDVLYRMSISKDFTEGQSGRVVLHEVCDDAIEALRDHLYFYDRDWADYKLEGVAFTDFFCDLWRLADMYNIERLAKTSVDWFGSLFVLEPDLETFEDLRAWVAEACDRDIPRPLQQRMVEDLATLFTTKHSYSPEHVREILDLHPNLAMDVMTEVAQRKSDLRKA</sequence>
<protein>
    <recommendedName>
        <fullName evidence="1">BTB domain-containing protein</fullName>
    </recommendedName>
</protein>
<dbReference type="Pfam" id="PF00651">
    <property type="entry name" value="BTB"/>
    <property type="match status" value="1"/>
</dbReference>
<dbReference type="Gene3D" id="3.30.710.10">
    <property type="entry name" value="Potassium Channel Kv1.1, Chain A"/>
    <property type="match status" value="1"/>
</dbReference>
<dbReference type="Proteomes" id="UP001305779">
    <property type="component" value="Unassembled WGS sequence"/>
</dbReference>
<evidence type="ECO:0000313" key="2">
    <source>
        <dbReference type="EMBL" id="KAK4498783.1"/>
    </source>
</evidence>
<gene>
    <name evidence="2" type="ORF">PRZ48_009293</name>
</gene>
<proteinExistence type="predicted"/>
<organism evidence="2 3">
    <name type="scientific">Zasmidium cellare</name>
    <name type="common">Wine cellar mold</name>
    <name type="synonym">Racodium cellare</name>
    <dbReference type="NCBI Taxonomy" id="395010"/>
    <lineage>
        <taxon>Eukaryota</taxon>
        <taxon>Fungi</taxon>
        <taxon>Dikarya</taxon>
        <taxon>Ascomycota</taxon>
        <taxon>Pezizomycotina</taxon>
        <taxon>Dothideomycetes</taxon>
        <taxon>Dothideomycetidae</taxon>
        <taxon>Mycosphaerellales</taxon>
        <taxon>Mycosphaerellaceae</taxon>
        <taxon>Zasmidium</taxon>
    </lineage>
</organism>
<feature type="domain" description="BTB" evidence="1">
    <location>
        <begin position="22"/>
        <end position="83"/>
    </location>
</feature>
<keyword evidence="3" id="KW-1185">Reference proteome</keyword>
<evidence type="ECO:0000259" key="1">
    <source>
        <dbReference type="PROSITE" id="PS50097"/>
    </source>
</evidence>
<comment type="caution">
    <text evidence="2">The sequence shown here is derived from an EMBL/GenBank/DDBJ whole genome shotgun (WGS) entry which is preliminary data.</text>
</comment>
<name>A0ABR0EC47_ZASCE</name>
<accession>A0ABR0EC47</accession>
<dbReference type="PROSITE" id="PS50097">
    <property type="entry name" value="BTB"/>
    <property type="match status" value="1"/>
</dbReference>
<dbReference type="InterPro" id="IPR011333">
    <property type="entry name" value="SKP1/BTB/POZ_sf"/>
</dbReference>
<evidence type="ECO:0000313" key="3">
    <source>
        <dbReference type="Proteomes" id="UP001305779"/>
    </source>
</evidence>